<dbReference type="OrthoDB" id="9814165at2"/>
<evidence type="ECO:0000256" key="1">
    <source>
        <dbReference type="ARBA" id="ARBA00009437"/>
    </source>
</evidence>
<dbReference type="Gene3D" id="3.40.190.10">
    <property type="entry name" value="Periplasmic binding protein-like II"/>
    <property type="match status" value="2"/>
</dbReference>
<dbReference type="GO" id="GO:0003677">
    <property type="term" value="F:DNA binding"/>
    <property type="evidence" value="ECO:0007669"/>
    <property type="project" value="UniProtKB-KW"/>
</dbReference>
<keyword evidence="4" id="KW-0804">Transcription</keyword>
<dbReference type="Pfam" id="PF00126">
    <property type="entry name" value="HTH_1"/>
    <property type="match status" value="1"/>
</dbReference>
<dbReference type="InterPro" id="IPR036390">
    <property type="entry name" value="WH_DNA-bd_sf"/>
</dbReference>
<evidence type="ECO:0000313" key="6">
    <source>
        <dbReference type="EMBL" id="ATI41770.1"/>
    </source>
</evidence>
<keyword evidence="3" id="KW-0238">DNA-binding</keyword>
<dbReference type="GO" id="GO:0005829">
    <property type="term" value="C:cytosol"/>
    <property type="evidence" value="ECO:0007669"/>
    <property type="project" value="TreeGrafter"/>
</dbReference>
<dbReference type="SUPFAM" id="SSF53850">
    <property type="entry name" value="Periplasmic binding protein-like II"/>
    <property type="match status" value="1"/>
</dbReference>
<feature type="domain" description="HTH lysR-type" evidence="5">
    <location>
        <begin position="11"/>
        <end position="68"/>
    </location>
</feature>
<dbReference type="Gene3D" id="1.10.10.10">
    <property type="entry name" value="Winged helix-like DNA-binding domain superfamily/Winged helix DNA-binding domain"/>
    <property type="match status" value="1"/>
</dbReference>
<evidence type="ECO:0000256" key="2">
    <source>
        <dbReference type="ARBA" id="ARBA00023015"/>
    </source>
</evidence>
<dbReference type="Proteomes" id="UP000219050">
    <property type="component" value="Chromosome"/>
</dbReference>
<dbReference type="RefSeq" id="WP_088664364.1">
    <property type="nucleotide sequence ID" value="NZ_CP021404.1"/>
</dbReference>
<dbReference type="InterPro" id="IPR005119">
    <property type="entry name" value="LysR_subst-bd"/>
</dbReference>
<dbReference type="GO" id="GO:0003700">
    <property type="term" value="F:DNA-binding transcription factor activity"/>
    <property type="evidence" value="ECO:0007669"/>
    <property type="project" value="InterPro"/>
</dbReference>
<sequence>MHELLAAAKKVRLRQLRCFVAVARKKSFVLAAEDLGLTQPAVSRSVRELEQVLGHDLFDRSTRGAELTPRGRTFLEATESGLLRIFQGVRSVTGEVLSDEIVRIGALPNVCSQFLPAIVQVFKSEYPSVRVRVSPGTNAGLLDSLRRGETDFVIGRLSSSEDMRGLVFRALFDEPLVFVVRGGHPLSGGQATLEEALTFPTLLPPEGTIIRQELSRYLSGQGVSELPDVVETTSSDFQRSYVARTDCVAVMPRGVVQAELESGAFVHLDIAKDAMRGPVGLTTNPELRLGSGAGKLVETILNTPLMPKMVS</sequence>
<proteinExistence type="inferred from homology"/>
<dbReference type="FunFam" id="1.10.10.10:FF:000001">
    <property type="entry name" value="LysR family transcriptional regulator"/>
    <property type="match status" value="1"/>
</dbReference>
<dbReference type="EMBL" id="CP021404">
    <property type="protein sequence ID" value="ATI41770.1"/>
    <property type="molecule type" value="Genomic_DNA"/>
</dbReference>
<dbReference type="PANTHER" id="PTHR30419">
    <property type="entry name" value="HTH-TYPE TRANSCRIPTIONAL REGULATOR YBHD"/>
    <property type="match status" value="1"/>
</dbReference>
<dbReference type="InterPro" id="IPR000847">
    <property type="entry name" value="LysR_HTH_N"/>
</dbReference>
<dbReference type="PANTHER" id="PTHR30419:SF8">
    <property type="entry name" value="NITROGEN ASSIMILATION TRANSCRIPTIONAL ACTIVATOR-RELATED"/>
    <property type="match status" value="1"/>
</dbReference>
<keyword evidence="7" id="KW-1185">Reference proteome</keyword>
<dbReference type="InterPro" id="IPR036388">
    <property type="entry name" value="WH-like_DNA-bd_sf"/>
</dbReference>
<gene>
    <name evidence="6" type="ORF">CBW24_07010</name>
</gene>
<dbReference type="InterPro" id="IPR050950">
    <property type="entry name" value="HTH-type_LysR_regulators"/>
</dbReference>
<evidence type="ECO:0000313" key="7">
    <source>
        <dbReference type="Proteomes" id="UP000219050"/>
    </source>
</evidence>
<accession>A0A291LYM3</accession>
<comment type="similarity">
    <text evidence="1">Belongs to the LysR transcriptional regulatory family.</text>
</comment>
<dbReference type="PROSITE" id="PS50931">
    <property type="entry name" value="HTH_LYSR"/>
    <property type="match status" value="1"/>
</dbReference>
<dbReference type="KEGG" id="cmag:CBW24_07010"/>
<organism evidence="6 7">
    <name type="scientific">Pacificitalea manganoxidans</name>
    <dbReference type="NCBI Taxonomy" id="1411902"/>
    <lineage>
        <taxon>Bacteria</taxon>
        <taxon>Pseudomonadati</taxon>
        <taxon>Pseudomonadota</taxon>
        <taxon>Alphaproteobacteria</taxon>
        <taxon>Rhodobacterales</taxon>
        <taxon>Paracoccaceae</taxon>
        <taxon>Pacificitalea</taxon>
    </lineage>
</organism>
<protein>
    <recommendedName>
        <fullName evidence="5">HTH lysR-type domain-containing protein</fullName>
    </recommendedName>
</protein>
<reference evidence="6 7" key="1">
    <citation type="submission" date="2017-05" db="EMBL/GenBank/DDBJ databases">
        <title>Comparative genomic and metabolic analysis of manganese-oxidizing mechanisms in Celeribater manganoxidans DY25T: its adaption to the environment of polymetallic nodule.</title>
        <authorList>
            <person name="Wang X."/>
        </authorList>
    </citation>
    <scope>NUCLEOTIDE SEQUENCE [LARGE SCALE GENOMIC DNA]</scope>
    <source>
        <strain evidence="6 7">DY25</strain>
    </source>
</reference>
<dbReference type="SUPFAM" id="SSF46785">
    <property type="entry name" value="Winged helix' DNA-binding domain"/>
    <property type="match status" value="1"/>
</dbReference>
<evidence type="ECO:0000259" key="5">
    <source>
        <dbReference type="PROSITE" id="PS50931"/>
    </source>
</evidence>
<dbReference type="PRINTS" id="PR00039">
    <property type="entry name" value="HTHLYSR"/>
</dbReference>
<keyword evidence="2" id="KW-0805">Transcription regulation</keyword>
<name>A0A291LYM3_9RHOB</name>
<dbReference type="Pfam" id="PF03466">
    <property type="entry name" value="LysR_substrate"/>
    <property type="match status" value="1"/>
</dbReference>
<evidence type="ECO:0000256" key="4">
    <source>
        <dbReference type="ARBA" id="ARBA00023163"/>
    </source>
</evidence>
<dbReference type="AlphaFoldDB" id="A0A291LYM3"/>
<evidence type="ECO:0000256" key="3">
    <source>
        <dbReference type="ARBA" id="ARBA00023125"/>
    </source>
</evidence>